<comment type="caution">
    <text evidence="2">The sequence shown here is derived from an EMBL/GenBank/DDBJ whole genome shotgun (WGS) entry which is preliminary data.</text>
</comment>
<dbReference type="PROSITE" id="PS51257">
    <property type="entry name" value="PROKAR_LIPOPROTEIN"/>
    <property type="match status" value="1"/>
</dbReference>
<keyword evidence="3" id="KW-1185">Reference proteome</keyword>
<proteinExistence type="predicted"/>
<dbReference type="RefSeq" id="WP_188314490.1">
    <property type="nucleotide sequence ID" value="NZ_JABTCG010000004.1"/>
</dbReference>
<feature type="region of interest" description="Disordered" evidence="1">
    <location>
        <begin position="283"/>
        <end position="307"/>
    </location>
</feature>
<dbReference type="EMBL" id="JABTCG010000004">
    <property type="protein sequence ID" value="MBD0851369.1"/>
    <property type="molecule type" value="Genomic_DNA"/>
</dbReference>
<name>A0ABR7VH25_9FLAO</name>
<protein>
    <submittedName>
        <fullName evidence="2">Nicotinic acid mononucleotide adenyltransferase</fullName>
    </submittedName>
</protein>
<gene>
    <name evidence="2" type="ORF">HPE63_11880</name>
</gene>
<evidence type="ECO:0000256" key="1">
    <source>
        <dbReference type="SAM" id="MobiDB-lite"/>
    </source>
</evidence>
<organism evidence="2 3">
    <name type="scientific">Maribacter arenosus</name>
    <dbReference type="NCBI Taxonomy" id="1854708"/>
    <lineage>
        <taxon>Bacteria</taxon>
        <taxon>Pseudomonadati</taxon>
        <taxon>Bacteroidota</taxon>
        <taxon>Flavobacteriia</taxon>
        <taxon>Flavobacteriales</taxon>
        <taxon>Flavobacteriaceae</taxon>
        <taxon>Maribacter</taxon>
    </lineage>
</organism>
<reference evidence="2 3" key="1">
    <citation type="submission" date="2020-05" db="EMBL/GenBank/DDBJ databases">
        <title>The draft genome sequence of Maribacter arenosus CAU 1321.</title>
        <authorList>
            <person name="Mu L."/>
        </authorList>
    </citation>
    <scope>NUCLEOTIDE SEQUENCE [LARGE SCALE GENOMIC DNA]</scope>
    <source>
        <strain evidence="2 3">CAU 1321</strain>
    </source>
</reference>
<dbReference type="Proteomes" id="UP000598350">
    <property type="component" value="Unassembled WGS sequence"/>
</dbReference>
<evidence type="ECO:0000313" key="2">
    <source>
        <dbReference type="EMBL" id="MBD0851369.1"/>
    </source>
</evidence>
<accession>A0ABR7VH25</accession>
<sequence>MKATKLLLGFLLIGLLMTSCYTEVILDDEFIEESGFNTAQVLQSFDLWYIDIQATKGNGEVPFLERAFTISFENGRVYANNNMVGLGKTGNGYGIDVGYFDVFPGAIEIDHDVDGRWLLDVFAVNGNTLELYDSNSNTSYFLKGFQLNRFDFDMVFYDNIHYFLQEYDAWEKTYTSEQGALNDFDDENFLQFISGGDGDFFRSSIDPIGTSVNYLQWDFEGDYTVYDVENDETLKTLTLAYDFMGNDYFELYVINDSTIELYHPSSETIYEFKGRGYQQYLKSGKGSVSKKRRKTSNPVMQVKRSKK</sequence>
<evidence type="ECO:0000313" key="3">
    <source>
        <dbReference type="Proteomes" id="UP000598350"/>
    </source>
</evidence>